<dbReference type="Pfam" id="PF00486">
    <property type="entry name" value="Trans_reg_C"/>
    <property type="match status" value="1"/>
</dbReference>
<dbReference type="Pfam" id="PF00072">
    <property type="entry name" value="Response_reg"/>
    <property type="match status" value="1"/>
</dbReference>
<name>A0ABZ0WPU6_9BURK</name>
<evidence type="ECO:0000256" key="4">
    <source>
        <dbReference type="PROSITE-ProRule" id="PRU00169"/>
    </source>
</evidence>
<dbReference type="InterPro" id="IPR011006">
    <property type="entry name" value="CheY-like_superfamily"/>
</dbReference>
<dbReference type="PANTHER" id="PTHR48111:SF67">
    <property type="entry name" value="TRANSCRIPTIONAL REGULATORY PROTEIN TCTD"/>
    <property type="match status" value="1"/>
</dbReference>
<dbReference type="InterPro" id="IPR036388">
    <property type="entry name" value="WH-like_DNA-bd_sf"/>
</dbReference>
<dbReference type="SMART" id="SM00862">
    <property type="entry name" value="Trans_reg_C"/>
    <property type="match status" value="1"/>
</dbReference>
<proteinExistence type="predicted"/>
<evidence type="ECO:0000256" key="2">
    <source>
        <dbReference type="ARBA" id="ARBA00023125"/>
    </source>
</evidence>
<evidence type="ECO:0000313" key="9">
    <source>
        <dbReference type="Proteomes" id="UP001325479"/>
    </source>
</evidence>
<sequence>MKVLLAEDNESLSHWLLKLLKEERMAVDRAADGDAADQLLHTEQYDVVLLDLQLPKMTGKDVLRRLRGRRNNVPVLVVTASGSIDEKVECLGAGADDYIVKPFETRELVARIKALARRQNGEKHTDFACGDLTYNTDSRQFRIRGEPLSLRPKEHSILEMMMLKCGKTLSKSALMSGVYALEEESSEDAIEIYVHRIRKRIEHCDATIVTLRGIGYLLQQKKS</sequence>
<dbReference type="RefSeq" id="WP_114811913.1">
    <property type="nucleotide sequence ID" value="NZ_CP139965.1"/>
</dbReference>
<evidence type="ECO:0000256" key="5">
    <source>
        <dbReference type="PROSITE-ProRule" id="PRU01091"/>
    </source>
</evidence>
<dbReference type="PROSITE" id="PS51755">
    <property type="entry name" value="OMPR_PHOB"/>
    <property type="match status" value="1"/>
</dbReference>
<evidence type="ECO:0000256" key="3">
    <source>
        <dbReference type="ARBA" id="ARBA00023163"/>
    </source>
</evidence>
<dbReference type="Gene3D" id="6.10.250.690">
    <property type="match status" value="1"/>
</dbReference>
<evidence type="ECO:0000259" key="7">
    <source>
        <dbReference type="PROSITE" id="PS51755"/>
    </source>
</evidence>
<feature type="DNA-binding region" description="OmpR/PhoB-type" evidence="5">
    <location>
        <begin position="124"/>
        <end position="220"/>
    </location>
</feature>
<dbReference type="SMART" id="SM00448">
    <property type="entry name" value="REC"/>
    <property type="match status" value="1"/>
</dbReference>
<dbReference type="CDD" id="cd00383">
    <property type="entry name" value="trans_reg_C"/>
    <property type="match status" value="1"/>
</dbReference>
<organism evidence="8 9">
    <name type="scientific">Paraburkholderia kururiensis</name>
    <dbReference type="NCBI Taxonomy" id="984307"/>
    <lineage>
        <taxon>Bacteria</taxon>
        <taxon>Pseudomonadati</taxon>
        <taxon>Pseudomonadota</taxon>
        <taxon>Betaproteobacteria</taxon>
        <taxon>Burkholderiales</taxon>
        <taxon>Burkholderiaceae</taxon>
        <taxon>Paraburkholderia</taxon>
    </lineage>
</organism>
<protein>
    <submittedName>
        <fullName evidence="8">Response regulator transcription factor</fullName>
    </submittedName>
</protein>
<dbReference type="Gene3D" id="1.10.10.10">
    <property type="entry name" value="Winged helix-like DNA-binding domain superfamily/Winged helix DNA-binding domain"/>
    <property type="match status" value="1"/>
</dbReference>
<keyword evidence="1" id="KW-0805">Transcription regulation</keyword>
<feature type="modified residue" description="4-aspartylphosphate" evidence="4">
    <location>
        <position position="51"/>
    </location>
</feature>
<dbReference type="SUPFAM" id="SSF52172">
    <property type="entry name" value="CheY-like"/>
    <property type="match status" value="1"/>
</dbReference>
<gene>
    <name evidence="8" type="ORF">U0042_06815</name>
</gene>
<dbReference type="Gene3D" id="3.40.50.2300">
    <property type="match status" value="1"/>
</dbReference>
<evidence type="ECO:0000313" key="8">
    <source>
        <dbReference type="EMBL" id="WQD79404.1"/>
    </source>
</evidence>
<keyword evidence="9" id="KW-1185">Reference proteome</keyword>
<dbReference type="InterPro" id="IPR001789">
    <property type="entry name" value="Sig_transdc_resp-reg_receiver"/>
</dbReference>
<feature type="domain" description="Response regulatory" evidence="6">
    <location>
        <begin position="2"/>
        <end position="116"/>
    </location>
</feature>
<keyword evidence="3" id="KW-0804">Transcription</keyword>
<accession>A0ABZ0WPU6</accession>
<reference evidence="8 9" key="1">
    <citation type="submission" date="2023-12" db="EMBL/GenBank/DDBJ databases">
        <title>Genome sequencing and assembly of bacterial species from a model synthetic community.</title>
        <authorList>
            <person name="Hogle S.L."/>
        </authorList>
    </citation>
    <scope>NUCLEOTIDE SEQUENCE [LARGE SCALE GENOMIC DNA]</scope>
    <source>
        <strain evidence="8 9">HAMBI 2494</strain>
    </source>
</reference>
<keyword evidence="2 5" id="KW-0238">DNA-binding</keyword>
<evidence type="ECO:0000259" key="6">
    <source>
        <dbReference type="PROSITE" id="PS50110"/>
    </source>
</evidence>
<dbReference type="EMBL" id="CP139965">
    <property type="protein sequence ID" value="WQD79404.1"/>
    <property type="molecule type" value="Genomic_DNA"/>
</dbReference>
<keyword evidence="4" id="KW-0597">Phosphoprotein</keyword>
<dbReference type="Proteomes" id="UP001325479">
    <property type="component" value="Chromosome"/>
</dbReference>
<dbReference type="InterPro" id="IPR039420">
    <property type="entry name" value="WalR-like"/>
</dbReference>
<feature type="domain" description="OmpR/PhoB-type" evidence="7">
    <location>
        <begin position="124"/>
        <end position="220"/>
    </location>
</feature>
<dbReference type="PROSITE" id="PS50110">
    <property type="entry name" value="RESPONSE_REGULATORY"/>
    <property type="match status" value="1"/>
</dbReference>
<dbReference type="PANTHER" id="PTHR48111">
    <property type="entry name" value="REGULATOR OF RPOS"/>
    <property type="match status" value="1"/>
</dbReference>
<evidence type="ECO:0000256" key="1">
    <source>
        <dbReference type="ARBA" id="ARBA00023015"/>
    </source>
</evidence>
<dbReference type="InterPro" id="IPR001867">
    <property type="entry name" value="OmpR/PhoB-type_DNA-bd"/>
</dbReference>